<accession>A0A0N4Y0A3</accession>
<keyword evidence="3" id="KW-0012">Acyltransferase</keyword>
<dbReference type="PROSITE" id="PS00439">
    <property type="entry name" value="ACYLTRANSF_C_1"/>
    <property type="match status" value="1"/>
</dbReference>
<dbReference type="STRING" id="27835.A0A0N4Y0A3"/>
<dbReference type="InterPro" id="IPR000542">
    <property type="entry name" value="Carn_acyl_trans"/>
</dbReference>
<dbReference type="Pfam" id="PF00755">
    <property type="entry name" value="Carn_acyltransf"/>
    <property type="match status" value="1"/>
</dbReference>
<evidence type="ECO:0000256" key="4">
    <source>
        <dbReference type="PIRSR" id="PIRSR600542-1"/>
    </source>
</evidence>
<dbReference type="WBParaSite" id="NBR_0000893701-mRNA-1">
    <property type="protein sequence ID" value="NBR_0000893701-mRNA-1"/>
    <property type="gene ID" value="NBR_0000893701"/>
</dbReference>
<sequence>MAKTATFSKQNDLPSLPVPDLDETLDKYLKSALVLLDADRRKKTIEAVEVFRNSQTAKTLQSALVNRAGQMRNWLDEWWYDAYTEVRLPLVPYLSIAAGNSVWTPLEGSQLCRAADAAFFWMHFWDRIRKQILPITSSRGTTWDMNQYYCLFNACRVPALPKDRMDRYFRTESEGDCPSHIVVLCRGNVWKMEMLRNGQLKTSDEIYHTLRYIDRHSEEEKYSVASLTTENRDTWAKIRASMIAATENNAECFKAVEQAAFVLTLADESYDSDEYLHAALMGESHLQWADKSVNVVICKDGRHLIQGEHSNTDAIVIVHVGDDAALRARKHIWTAQEVPYDIPTLLEFDVTPKHLNAIADAKKNFQALKSSFRAKSVEFNGFGSDLARKGKLYVDTIIQIALQLAFLRTHGSFAPIYETASTRKFFHGRTETVRGCTQEMVEFGKAVMAGKSADELRRLFAAAYMAHNKLMEDAMEGKGIDRHLYGLRKTLEMHQKGCSPKINTPLIFSDDAWKIAGGDGNFLLSTSLIGYMGENDELGGHGYVAAMRADGYGAFYRIGKNKLQVTLSDWKNTKSDIDAYGENFKWALTKLSTLFTVNSSI</sequence>
<evidence type="ECO:0000256" key="3">
    <source>
        <dbReference type="ARBA" id="ARBA00023315"/>
    </source>
</evidence>
<dbReference type="Proteomes" id="UP000271162">
    <property type="component" value="Unassembled WGS sequence"/>
</dbReference>
<evidence type="ECO:0000313" key="6">
    <source>
        <dbReference type="EMBL" id="VDL72527.1"/>
    </source>
</evidence>
<dbReference type="Gene3D" id="3.30.559.10">
    <property type="entry name" value="Chloramphenicol acetyltransferase-like domain"/>
    <property type="match status" value="1"/>
</dbReference>
<proteinExistence type="inferred from homology"/>
<organism evidence="8">
    <name type="scientific">Nippostrongylus brasiliensis</name>
    <name type="common">Rat hookworm</name>
    <dbReference type="NCBI Taxonomy" id="27835"/>
    <lineage>
        <taxon>Eukaryota</taxon>
        <taxon>Metazoa</taxon>
        <taxon>Ecdysozoa</taxon>
        <taxon>Nematoda</taxon>
        <taxon>Chromadorea</taxon>
        <taxon>Rhabditida</taxon>
        <taxon>Rhabditina</taxon>
        <taxon>Rhabditomorpha</taxon>
        <taxon>Strongyloidea</taxon>
        <taxon>Heligmosomidae</taxon>
        <taxon>Nippostrongylus</taxon>
    </lineage>
</organism>
<evidence type="ECO:0000313" key="7">
    <source>
        <dbReference type="Proteomes" id="UP000271162"/>
    </source>
</evidence>
<dbReference type="GO" id="GO:0008458">
    <property type="term" value="F:carnitine O-octanoyltransferase activity"/>
    <property type="evidence" value="ECO:0007669"/>
    <property type="project" value="TreeGrafter"/>
</dbReference>
<keyword evidence="7" id="KW-1185">Reference proteome</keyword>
<dbReference type="AlphaFoldDB" id="A0A0N4Y0A3"/>
<dbReference type="InterPro" id="IPR039551">
    <property type="entry name" value="Cho/carn_acyl_trans"/>
</dbReference>
<evidence type="ECO:0000259" key="5">
    <source>
        <dbReference type="Pfam" id="PF00755"/>
    </source>
</evidence>
<gene>
    <name evidence="6" type="ORF">NBR_LOCUS8938</name>
</gene>
<evidence type="ECO:0000256" key="2">
    <source>
        <dbReference type="ARBA" id="ARBA00022679"/>
    </source>
</evidence>
<name>A0A0N4Y0A3_NIPBR</name>
<dbReference type="InterPro" id="IPR042231">
    <property type="entry name" value="Cho/carn_acyl_trans_2"/>
</dbReference>
<comment type="similarity">
    <text evidence="1">Belongs to the carnitine/choline acetyltransferase family.</text>
</comment>
<evidence type="ECO:0000256" key="1">
    <source>
        <dbReference type="ARBA" id="ARBA00005232"/>
    </source>
</evidence>
<dbReference type="PANTHER" id="PTHR22589:SF67">
    <property type="entry name" value="PEROXISOMAL CARNITINE O-OCTANOYLTRANSFERASE"/>
    <property type="match status" value="1"/>
</dbReference>
<feature type="domain" description="Choline/carnitine acyltransferase" evidence="5">
    <location>
        <begin position="16"/>
        <end position="583"/>
    </location>
</feature>
<reference evidence="8" key="1">
    <citation type="submission" date="2016-04" db="UniProtKB">
        <authorList>
            <consortium name="WormBaseParasite"/>
        </authorList>
    </citation>
    <scope>IDENTIFICATION</scope>
</reference>
<dbReference type="Gene3D" id="3.30.559.70">
    <property type="entry name" value="Choline/Carnitine o-acyltransferase, domain 2"/>
    <property type="match status" value="1"/>
</dbReference>
<dbReference type="InterPro" id="IPR023213">
    <property type="entry name" value="CAT-like_dom_sf"/>
</dbReference>
<protein>
    <submittedName>
        <fullName evidence="8">Peroxisomal carnitine O-octanoyltransferase (inferred by orthology to a human protein)</fullName>
    </submittedName>
</protein>
<feature type="active site" description="Proton acceptor" evidence="4">
    <location>
        <position position="309"/>
    </location>
</feature>
<reference evidence="6 7" key="2">
    <citation type="submission" date="2018-11" db="EMBL/GenBank/DDBJ databases">
        <authorList>
            <consortium name="Pathogen Informatics"/>
        </authorList>
    </citation>
    <scope>NUCLEOTIDE SEQUENCE [LARGE SCALE GENOMIC DNA]</scope>
</reference>
<dbReference type="EMBL" id="UYSL01020069">
    <property type="protein sequence ID" value="VDL72527.1"/>
    <property type="molecule type" value="Genomic_DNA"/>
</dbReference>
<dbReference type="SUPFAM" id="SSF52777">
    <property type="entry name" value="CoA-dependent acyltransferases"/>
    <property type="match status" value="2"/>
</dbReference>
<dbReference type="GO" id="GO:0005777">
    <property type="term" value="C:peroxisome"/>
    <property type="evidence" value="ECO:0007669"/>
    <property type="project" value="TreeGrafter"/>
</dbReference>
<dbReference type="PANTHER" id="PTHR22589">
    <property type="entry name" value="CARNITINE O-ACYLTRANSFERASE"/>
    <property type="match status" value="1"/>
</dbReference>
<keyword evidence="2" id="KW-0808">Transferase</keyword>
<evidence type="ECO:0000313" key="8">
    <source>
        <dbReference type="WBParaSite" id="NBR_0000893701-mRNA-1"/>
    </source>
</evidence>
<dbReference type="OMA" id="NQLMADC"/>